<feature type="compositionally biased region" description="Low complexity" evidence="1">
    <location>
        <begin position="376"/>
        <end position="407"/>
    </location>
</feature>
<feature type="compositionally biased region" description="Basic and acidic residues" evidence="1">
    <location>
        <begin position="863"/>
        <end position="876"/>
    </location>
</feature>
<evidence type="ECO:0000256" key="1">
    <source>
        <dbReference type="SAM" id="MobiDB-lite"/>
    </source>
</evidence>
<accession>A0AA88GTP7</accession>
<feature type="region of interest" description="Disordered" evidence="1">
    <location>
        <begin position="225"/>
        <end position="260"/>
    </location>
</feature>
<evidence type="ECO:0000313" key="3">
    <source>
        <dbReference type="Proteomes" id="UP000816034"/>
    </source>
</evidence>
<reference evidence="2 3" key="1">
    <citation type="journal article" date="2018" name="BMC Genomics">
        <title>The genome of Naegleria lovaniensis, the basis for a comparative approach to unravel pathogenicity factors of the human pathogenic amoeba N. fowleri.</title>
        <authorList>
            <person name="Liechti N."/>
            <person name="Schurch N."/>
            <person name="Bruggmann R."/>
            <person name="Wittwer M."/>
        </authorList>
    </citation>
    <scope>NUCLEOTIDE SEQUENCE [LARGE SCALE GENOMIC DNA]</scope>
    <source>
        <strain evidence="2 3">ATCC 30569</strain>
    </source>
</reference>
<feature type="compositionally biased region" description="Polar residues" evidence="1">
    <location>
        <begin position="482"/>
        <end position="495"/>
    </location>
</feature>
<dbReference type="RefSeq" id="XP_044552692.1">
    <property type="nucleotide sequence ID" value="XM_044689824.1"/>
</dbReference>
<protein>
    <submittedName>
        <fullName evidence="2">Uncharacterized protein</fullName>
    </submittedName>
</protein>
<proteinExistence type="predicted"/>
<feature type="region of interest" description="Disordered" evidence="1">
    <location>
        <begin position="101"/>
        <end position="182"/>
    </location>
</feature>
<comment type="caution">
    <text evidence="2">The sequence shown here is derived from an EMBL/GenBank/DDBJ whole genome shotgun (WGS) entry which is preliminary data.</text>
</comment>
<feature type="compositionally biased region" description="Low complexity" evidence="1">
    <location>
        <begin position="508"/>
        <end position="544"/>
    </location>
</feature>
<feature type="compositionally biased region" description="Polar residues" evidence="1">
    <location>
        <begin position="775"/>
        <end position="784"/>
    </location>
</feature>
<sequence>MFKLLRRLSHSNTEEAVTKGMTTNHTNSNNNTVIDGTVIIDTSASHEDRTPNVLANTTTHIMMNSTVTMGHQQDMSSHNKKPISSSPLVPPLKGFELLVSSSSQSSFQNGEDGTTSSSGDGDGDILNLMHTPTLKKKNQSTTTTSPLPTHPILHNNHHHYSSQYDSKDDGYHSLQPPPPTSHQQRLALLTSRFGKNKSSQQASHNSILFLRDYCSTTSRVIVSTTTAASSSLPTSSRSSSSTTTTTTTTPHVSSSSSPSYVTSSSTLLSSSWHHSHQLDLPYNQLSIFDWDHDHLMQILRKFKFSNQDELLKFIENEYMCGVHLVNCLLECLTYRSITMMVSSTMHKRRKKPLNSHFMSVTRCESRSSSGGGGASGDSNMSSSSSSNMMSEDNTISSSSSHHSTTSHNNHHHHTNIHNLSLNRRLKTAHTPSSSQFNDDDIISLDDLLDDFNQTEPSSLLVTSSVQPSSSQPTLPVIKSDSALESSMSSTIQVPSIITPRKSESSAGTTTTTTTTTSTYSSNNNHHSSSSNNNNNTPPNSTSNSDDGVLSRRRTLSFLFTPRASSQHSNHSTNSLIYIPKNIQDSKLLTQILQYYRCLQFKSIIISLFKNNNNNTGSKNHQGILETVQTMDRSVIISHIQNNYTFLDLTLSHWLYIFTFIDFTDIGKKKKKCENRENSCSSLECTQSITTTITSHYTNNTLSSLKYSCKYFHAITRHPYLLYQYLIHYIPVSEIDTSSPHHTYQQFKYMILKQKYEKTSLSMVISKLIEHEVISSSTQSTALQKSSSNNTLSSSNSSNPSTPTTPRSGGANSARGGGYTNSHTGGTSSSSSTLHGNTFANHGTTISTTPRTPTNTIMANAPFDPHDHGTTNDEMSQHDDDDDMWLLQYTGSPRWQTWAQHASPLYLFSHIFQDSYYREYLHCMDCEHQSLKEFIQMTYSIGEKQRQIQNKLLSLIDHEMSAKYYYFRKITNLDKFTIHNPSYQSLSELFGIYYNRDCNYYIVTYGQCVFTFHWKNMETYLIRMNHDTNAIQYISSQVDGSFKRIMIPSMNIIIPQQYHAVLNHHHYHTSSNTNYHGTTNSSSSSSSPPPLLLQLLLTSSSSVPLIPLAATPSSISSNTPLHDIISLEGEWTALLKYYSHSFEAFFETTYSLDIKKSHDDDGPRHYKMMTYIAHIDTLYEPSTTTNSSKRNDQREDDHSALLSNGWYKSSNKSKNMDTTIMMHHNDDQTCLNHPRLNPYDDDVYRMGIMNHSMNESDHSYDDHPHIHKDPITIRNNETFNHSINPHESLSDLDHLISNYGHVKIEQAVKENKKQNNNNNNRNSLFQFIGSSYHEYDYNMLNCKVKISQIGNVVSINFYRSTRVLDFSVLGQLFTIGETLRQVYGVVCDRFGICGIMIFKSRCPYKE</sequence>
<feature type="region of interest" description="Disordered" evidence="1">
    <location>
        <begin position="775"/>
        <end position="876"/>
    </location>
</feature>
<feature type="region of interest" description="Disordered" evidence="1">
    <location>
        <begin position="348"/>
        <end position="414"/>
    </location>
</feature>
<name>A0AA88GTP7_NAELO</name>
<dbReference type="EMBL" id="PYSW02000009">
    <property type="protein sequence ID" value="KAG2388700.1"/>
    <property type="molecule type" value="Genomic_DNA"/>
</dbReference>
<feature type="compositionally biased region" description="Low complexity" evidence="1">
    <location>
        <begin position="101"/>
        <end position="119"/>
    </location>
</feature>
<feature type="compositionally biased region" description="Low complexity" evidence="1">
    <location>
        <begin position="785"/>
        <end position="856"/>
    </location>
</feature>
<dbReference type="Proteomes" id="UP000816034">
    <property type="component" value="Unassembled WGS sequence"/>
</dbReference>
<gene>
    <name evidence="2" type="ORF">C9374_000139</name>
</gene>
<keyword evidence="3" id="KW-1185">Reference proteome</keyword>
<feature type="region of interest" description="Disordered" evidence="1">
    <location>
        <begin position="70"/>
        <end position="89"/>
    </location>
</feature>
<dbReference type="GeneID" id="68092601"/>
<feature type="compositionally biased region" description="Low complexity" evidence="1">
    <location>
        <begin position="140"/>
        <end position="154"/>
    </location>
</feature>
<evidence type="ECO:0000313" key="2">
    <source>
        <dbReference type="EMBL" id="KAG2388700.1"/>
    </source>
</evidence>
<feature type="region of interest" description="Disordered" evidence="1">
    <location>
        <begin position="481"/>
        <end position="547"/>
    </location>
</feature>
<feature type="compositionally biased region" description="Polar residues" evidence="1">
    <location>
        <begin position="70"/>
        <end position="87"/>
    </location>
</feature>
<organism evidence="2 3">
    <name type="scientific">Naegleria lovaniensis</name>
    <name type="common">Amoeba</name>
    <dbReference type="NCBI Taxonomy" id="51637"/>
    <lineage>
        <taxon>Eukaryota</taxon>
        <taxon>Discoba</taxon>
        <taxon>Heterolobosea</taxon>
        <taxon>Tetramitia</taxon>
        <taxon>Eutetramitia</taxon>
        <taxon>Vahlkampfiidae</taxon>
        <taxon>Naegleria</taxon>
    </lineage>
</organism>
<feature type="region of interest" description="Disordered" evidence="1">
    <location>
        <begin position="1"/>
        <end position="30"/>
    </location>
</feature>